<dbReference type="Pfam" id="PF00528">
    <property type="entry name" value="BPD_transp_1"/>
    <property type="match status" value="1"/>
</dbReference>
<dbReference type="PROSITE" id="PS50928">
    <property type="entry name" value="ABC_TM1"/>
    <property type="match status" value="1"/>
</dbReference>
<evidence type="ECO:0000256" key="4">
    <source>
        <dbReference type="ARBA" id="ARBA00022692"/>
    </source>
</evidence>
<dbReference type="SUPFAM" id="SSF161098">
    <property type="entry name" value="MetI-like"/>
    <property type="match status" value="1"/>
</dbReference>
<comment type="subcellular location">
    <subcellularLocation>
        <location evidence="1 7">Cell membrane</location>
        <topology evidence="1 7">Multi-pass membrane protein</topology>
    </subcellularLocation>
</comment>
<feature type="domain" description="ABC transmembrane type-1" evidence="8">
    <location>
        <begin position="81"/>
        <end position="279"/>
    </location>
</feature>
<comment type="similarity">
    <text evidence="7">Belongs to the binding-protein-dependent transport system permease family.</text>
</comment>
<dbReference type="Proteomes" id="UP000627781">
    <property type="component" value="Unassembled WGS sequence"/>
</dbReference>
<accession>A0ABR8PRG3</accession>
<keyword evidence="6 7" id="KW-0472">Membrane</keyword>
<feature type="transmembrane region" description="Helical" evidence="7">
    <location>
        <begin position="147"/>
        <end position="168"/>
    </location>
</feature>
<evidence type="ECO:0000256" key="1">
    <source>
        <dbReference type="ARBA" id="ARBA00004651"/>
    </source>
</evidence>
<keyword evidence="5 7" id="KW-1133">Transmembrane helix</keyword>
<dbReference type="Gene3D" id="1.10.3720.10">
    <property type="entry name" value="MetI-like"/>
    <property type="match status" value="1"/>
</dbReference>
<evidence type="ECO:0000256" key="5">
    <source>
        <dbReference type="ARBA" id="ARBA00022989"/>
    </source>
</evidence>
<evidence type="ECO:0000256" key="7">
    <source>
        <dbReference type="RuleBase" id="RU363032"/>
    </source>
</evidence>
<feature type="transmembrane region" description="Helical" evidence="7">
    <location>
        <begin position="20"/>
        <end position="42"/>
    </location>
</feature>
<dbReference type="InterPro" id="IPR000515">
    <property type="entry name" value="MetI-like"/>
</dbReference>
<keyword evidence="10" id="KW-1185">Reference proteome</keyword>
<dbReference type="EMBL" id="JACSRA010000006">
    <property type="protein sequence ID" value="MBD7910759.1"/>
    <property type="molecule type" value="Genomic_DNA"/>
</dbReference>
<evidence type="ECO:0000256" key="2">
    <source>
        <dbReference type="ARBA" id="ARBA00022448"/>
    </source>
</evidence>
<feature type="transmembrane region" description="Helical" evidence="7">
    <location>
        <begin position="116"/>
        <end position="135"/>
    </location>
</feature>
<proteinExistence type="inferred from homology"/>
<keyword evidence="4 7" id="KW-0812">Transmembrane</keyword>
<dbReference type="CDD" id="cd06261">
    <property type="entry name" value="TM_PBP2"/>
    <property type="match status" value="1"/>
</dbReference>
<organism evidence="9 10">
    <name type="scientific">Clostridium cibarium</name>
    <dbReference type="NCBI Taxonomy" id="2762247"/>
    <lineage>
        <taxon>Bacteria</taxon>
        <taxon>Bacillati</taxon>
        <taxon>Bacillota</taxon>
        <taxon>Clostridia</taxon>
        <taxon>Eubacteriales</taxon>
        <taxon>Clostridiaceae</taxon>
        <taxon>Clostridium</taxon>
    </lineage>
</organism>
<dbReference type="PANTHER" id="PTHR43744">
    <property type="entry name" value="ABC TRANSPORTER PERMEASE PROTEIN MG189-RELATED-RELATED"/>
    <property type="match status" value="1"/>
</dbReference>
<evidence type="ECO:0000313" key="10">
    <source>
        <dbReference type="Proteomes" id="UP000627781"/>
    </source>
</evidence>
<comment type="caution">
    <text evidence="9">The sequence shown here is derived from an EMBL/GenBank/DDBJ whole genome shotgun (WGS) entry which is preliminary data.</text>
</comment>
<name>A0ABR8PRG3_9CLOT</name>
<protein>
    <submittedName>
        <fullName evidence="9">Carbohydrate ABC transporter permease</fullName>
    </submittedName>
</protein>
<keyword evidence="3" id="KW-1003">Cell membrane</keyword>
<reference evidence="9 10" key="1">
    <citation type="submission" date="2020-08" db="EMBL/GenBank/DDBJ databases">
        <title>A Genomic Blueprint of the Chicken Gut Microbiome.</title>
        <authorList>
            <person name="Gilroy R."/>
            <person name="Ravi A."/>
            <person name="Getino M."/>
            <person name="Pursley I."/>
            <person name="Horton D.L."/>
            <person name="Alikhan N.-F."/>
            <person name="Baker D."/>
            <person name="Gharbi K."/>
            <person name="Hall N."/>
            <person name="Watson M."/>
            <person name="Adriaenssens E.M."/>
            <person name="Foster-Nyarko E."/>
            <person name="Jarju S."/>
            <person name="Secka A."/>
            <person name="Antonio M."/>
            <person name="Oren A."/>
            <person name="Chaudhuri R."/>
            <person name="La Ragione R.M."/>
            <person name="Hildebrand F."/>
            <person name="Pallen M.J."/>
        </authorList>
    </citation>
    <scope>NUCLEOTIDE SEQUENCE [LARGE SCALE GENOMIC DNA]</scope>
    <source>
        <strain evidence="9 10">Sa3CVN1</strain>
    </source>
</reference>
<evidence type="ECO:0000256" key="3">
    <source>
        <dbReference type="ARBA" id="ARBA00022475"/>
    </source>
</evidence>
<evidence type="ECO:0000259" key="8">
    <source>
        <dbReference type="PROSITE" id="PS50928"/>
    </source>
</evidence>
<evidence type="ECO:0000313" key="9">
    <source>
        <dbReference type="EMBL" id="MBD7910759.1"/>
    </source>
</evidence>
<feature type="transmembrane region" description="Helical" evidence="7">
    <location>
        <begin position="261"/>
        <end position="281"/>
    </location>
</feature>
<feature type="transmembrane region" description="Helical" evidence="7">
    <location>
        <begin position="81"/>
        <end position="104"/>
    </location>
</feature>
<sequence length="296" mass="32965">MSKKRKKDIFNTPAGRVFDVFNIIILGVFGFITIVPFLFVIAGSFSSELELSTRHFFIIPHGFTLEAYKYIFDAGNIFRSLLTTIGVTVVGTIVQLFCTFSMAYPLSRKGLRGRSFLMKCVVITMVFSGGMIPTFLVVKSLGLLDSYWALILPVAINPFNLIIIKNTFQEFPEELIEAAKIDGCSEIRTFIKIVLPLSMPTIATFTLFYAVGTWNDFFNAFLYINDSSKWTLQIILRQITLMSDIAANGDAVATLEIPKEAVKLGTIAVATIPILCIYPFLQKHFAKGMMLGSVKG</sequence>
<feature type="transmembrane region" description="Helical" evidence="7">
    <location>
        <begin position="189"/>
        <end position="211"/>
    </location>
</feature>
<dbReference type="PANTHER" id="PTHR43744:SF9">
    <property type="entry name" value="POLYGALACTURONAN_RHAMNOGALACTURONAN TRANSPORT SYSTEM PERMEASE PROTEIN YTCP"/>
    <property type="match status" value="1"/>
</dbReference>
<evidence type="ECO:0000256" key="6">
    <source>
        <dbReference type="ARBA" id="ARBA00023136"/>
    </source>
</evidence>
<gene>
    <name evidence="9" type="ORF">H9661_05235</name>
</gene>
<keyword evidence="2 7" id="KW-0813">Transport</keyword>
<dbReference type="InterPro" id="IPR035906">
    <property type="entry name" value="MetI-like_sf"/>
</dbReference>